<feature type="non-terminal residue" evidence="1">
    <location>
        <position position="1"/>
    </location>
</feature>
<gene>
    <name evidence="1" type="ORF">AFUS01_LOCUS42617</name>
</gene>
<evidence type="ECO:0000313" key="2">
    <source>
        <dbReference type="Proteomes" id="UP000708208"/>
    </source>
</evidence>
<comment type="caution">
    <text evidence="1">The sequence shown here is derived from an EMBL/GenBank/DDBJ whole genome shotgun (WGS) entry which is preliminary data.</text>
</comment>
<protein>
    <submittedName>
        <fullName evidence="1">Uncharacterized protein</fullName>
    </submittedName>
</protein>
<accession>A0A8J2PTU5</accession>
<keyword evidence="2" id="KW-1185">Reference proteome</keyword>
<dbReference type="EMBL" id="CAJVCH010567822">
    <property type="protein sequence ID" value="CAG7832964.1"/>
    <property type="molecule type" value="Genomic_DNA"/>
</dbReference>
<sequence length="21" mass="2380">MNLFAEFVSWRKTLGPSPADI</sequence>
<evidence type="ECO:0000313" key="1">
    <source>
        <dbReference type="EMBL" id="CAG7832964.1"/>
    </source>
</evidence>
<organism evidence="1 2">
    <name type="scientific">Allacma fusca</name>
    <dbReference type="NCBI Taxonomy" id="39272"/>
    <lineage>
        <taxon>Eukaryota</taxon>
        <taxon>Metazoa</taxon>
        <taxon>Ecdysozoa</taxon>
        <taxon>Arthropoda</taxon>
        <taxon>Hexapoda</taxon>
        <taxon>Collembola</taxon>
        <taxon>Symphypleona</taxon>
        <taxon>Sminthuridae</taxon>
        <taxon>Allacma</taxon>
    </lineage>
</organism>
<dbReference type="Proteomes" id="UP000708208">
    <property type="component" value="Unassembled WGS sequence"/>
</dbReference>
<dbReference type="AlphaFoldDB" id="A0A8J2PTU5"/>
<proteinExistence type="predicted"/>
<reference evidence="1" key="1">
    <citation type="submission" date="2021-06" db="EMBL/GenBank/DDBJ databases">
        <authorList>
            <person name="Hodson N. C."/>
            <person name="Mongue J. A."/>
            <person name="Jaron S. K."/>
        </authorList>
    </citation>
    <scope>NUCLEOTIDE SEQUENCE</scope>
</reference>
<name>A0A8J2PTU5_9HEXA</name>